<dbReference type="AlphaFoldDB" id="A0A0F9CMU8"/>
<comment type="caution">
    <text evidence="2">The sequence shown here is derived from an EMBL/GenBank/DDBJ whole genome shotgun (WGS) entry which is preliminary data.</text>
</comment>
<organism evidence="2">
    <name type="scientific">marine sediment metagenome</name>
    <dbReference type="NCBI Taxonomy" id="412755"/>
    <lineage>
        <taxon>unclassified sequences</taxon>
        <taxon>metagenomes</taxon>
        <taxon>ecological metagenomes</taxon>
    </lineage>
</organism>
<gene>
    <name evidence="2" type="ORF">LCGC14_2304820</name>
</gene>
<name>A0A0F9CMU8_9ZZZZ</name>
<evidence type="ECO:0000256" key="1">
    <source>
        <dbReference type="SAM" id="Coils"/>
    </source>
</evidence>
<proteinExistence type="predicted"/>
<protein>
    <submittedName>
        <fullName evidence="2">Uncharacterized protein</fullName>
    </submittedName>
</protein>
<sequence>MTKNNMSLSDKYKRETERNANLTKRLAELIKKLADKGRLIAQQDKVIGEARVELFKLKQELSEKMIDKNRNI</sequence>
<reference evidence="2" key="1">
    <citation type="journal article" date="2015" name="Nature">
        <title>Complex archaea that bridge the gap between prokaryotes and eukaryotes.</title>
        <authorList>
            <person name="Spang A."/>
            <person name="Saw J.H."/>
            <person name="Jorgensen S.L."/>
            <person name="Zaremba-Niedzwiedzka K."/>
            <person name="Martijn J."/>
            <person name="Lind A.E."/>
            <person name="van Eijk R."/>
            <person name="Schleper C."/>
            <person name="Guy L."/>
            <person name="Ettema T.J."/>
        </authorList>
    </citation>
    <scope>NUCLEOTIDE SEQUENCE</scope>
</reference>
<dbReference type="EMBL" id="LAZR01032573">
    <property type="protein sequence ID" value="KKL50504.1"/>
    <property type="molecule type" value="Genomic_DNA"/>
</dbReference>
<keyword evidence="1" id="KW-0175">Coiled coil</keyword>
<feature type="coiled-coil region" evidence="1">
    <location>
        <begin position="5"/>
        <end position="32"/>
    </location>
</feature>
<evidence type="ECO:0000313" key="2">
    <source>
        <dbReference type="EMBL" id="KKL50504.1"/>
    </source>
</evidence>
<accession>A0A0F9CMU8</accession>